<dbReference type="AlphaFoldDB" id="A0A242K1R0"/>
<evidence type="ECO:0000313" key="1">
    <source>
        <dbReference type="EMBL" id="OTP11590.1"/>
    </source>
</evidence>
<dbReference type="EMBL" id="NGMM01000007">
    <property type="protein sequence ID" value="OTP11590.1"/>
    <property type="molecule type" value="Genomic_DNA"/>
</dbReference>
<evidence type="ECO:0000313" key="3">
    <source>
        <dbReference type="Proteomes" id="UP000195141"/>
    </source>
</evidence>
<organism evidence="1">
    <name type="scientific">Candidatus Enterococcus clewellii</name>
    <dbReference type="NCBI Taxonomy" id="1834193"/>
    <lineage>
        <taxon>Bacteria</taxon>
        <taxon>Bacillati</taxon>
        <taxon>Bacillota</taxon>
        <taxon>Bacilli</taxon>
        <taxon>Lactobacillales</taxon>
        <taxon>Enterococcaceae</taxon>
        <taxon>Enterococcus</taxon>
    </lineage>
</organism>
<sequence>MKKMALWKKLTLATVVICGLFFGGITLAQNLSEQSILAASNNQETEEEAIARTQKEFERIDKMSVQEYYIDYLDYDPRIMADFEEKYAEDANEVKIKDLDNEKSNYLMALTSFYENGDQPILARNEQKENGEVIIGANGEYAYSLETLSGDVAALSDAIDSTTPIIEICVRHGVDPEGKIRDLTPEIIVEIDRKLFEISDHPK</sequence>
<gene>
    <name evidence="2" type="ORF">A5888_003392</name>
    <name evidence="1" type="ORF">A5888_003689</name>
</gene>
<protein>
    <submittedName>
        <fullName evidence="1">Uncharacterized protein</fullName>
    </submittedName>
</protein>
<proteinExistence type="predicted"/>
<dbReference type="OrthoDB" id="9917548at2"/>
<dbReference type="Proteomes" id="UP000195141">
    <property type="component" value="Chromosome"/>
</dbReference>
<reference evidence="1" key="1">
    <citation type="submission" date="2017-05" db="EMBL/GenBank/DDBJ databases">
        <title>The Genome Sequence of Enterococcus sp. 9E7_DIV0242.</title>
        <authorList>
            <consortium name="The Broad Institute Genomics Platform"/>
            <consortium name="The Broad Institute Genomic Center for Infectious Diseases"/>
            <person name="Earl A."/>
            <person name="Manson A."/>
            <person name="Schwartman J."/>
            <person name="Gilmore M."/>
            <person name="Abouelleil A."/>
            <person name="Cao P."/>
            <person name="Chapman S."/>
            <person name="Cusick C."/>
            <person name="Shea T."/>
            <person name="Young S."/>
            <person name="Neafsey D."/>
            <person name="Nusbaum C."/>
            <person name="Birren B."/>
        </authorList>
    </citation>
    <scope>NUCLEOTIDE SEQUENCE [LARGE SCALE GENOMIC DNA]</scope>
    <source>
        <strain evidence="1">9E7_DIV0242</strain>
    </source>
</reference>
<reference evidence="2" key="3">
    <citation type="submission" date="2024-03" db="EMBL/GenBank/DDBJ databases">
        <title>The Genome Sequence of Enterococcus sp. DIV0242b.</title>
        <authorList>
            <consortium name="The Broad Institute Genomics Platform"/>
            <consortium name="The Broad Institute Microbial Omics Core"/>
            <consortium name="The Broad Institute Genomic Center for Infectious Diseases"/>
            <person name="Earl A."/>
            <person name="Manson A."/>
            <person name="Gilmore M."/>
            <person name="Schwartman J."/>
            <person name="Shea T."/>
            <person name="Abouelleil A."/>
            <person name="Cao P."/>
            <person name="Chapman S."/>
            <person name="Cusick C."/>
            <person name="Young S."/>
            <person name="Neafsey D."/>
            <person name="Nusbaum C."/>
            <person name="Birren B."/>
        </authorList>
    </citation>
    <scope>NUCLEOTIDE SEQUENCE</scope>
    <source>
        <strain evidence="2">9E7_DIV0242</strain>
    </source>
</reference>
<reference evidence="2" key="2">
    <citation type="submission" date="2017-05" db="EMBL/GenBank/DDBJ databases">
        <authorList>
            <consortium name="The Broad Institute Genomics Platform"/>
            <consortium name="The Broad Institute Genomic Center for Infectious Diseases"/>
            <person name="Earl A."/>
            <person name="Manson A."/>
            <person name="Schwartman J."/>
            <person name="Gilmore M."/>
            <person name="Abouelleil A."/>
            <person name="Cao P."/>
            <person name="Chapman S."/>
            <person name="Cusick C."/>
            <person name="Shea T."/>
            <person name="Young S."/>
            <person name="Neafsey D."/>
            <person name="Nusbaum C."/>
            <person name="Birren B."/>
        </authorList>
    </citation>
    <scope>NUCLEOTIDE SEQUENCE</scope>
    <source>
        <strain evidence="2">9E7_DIV0242</strain>
    </source>
</reference>
<dbReference type="RefSeq" id="WP_086350672.1">
    <property type="nucleotide sequence ID" value="NZ_CP147247.1"/>
</dbReference>
<dbReference type="EMBL" id="CP147247">
    <property type="protein sequence ID" value="WYJ91624.1"/>
    <property type="molecule type" value="Genomic_DNA"/>
</dbReference>
<keyword evidence="3" id="KW-1185">Reference proteome</keyword>
<evidence type="ECO:0000313" key="2">
    <source>
        <dbReference type="EMBL" id="WYJ91624.1"/>
    </source>
</evidence>
<accession>A0A242K1R0</accession>
<name>A0A242K1R0_9ENTE</name>